<dbReference type="AlphaFoldDB" id="A0A5C3MU71"/>
<accession>A0A5C3MU71</accession>
<dbReference type="OrthoDB" id="2269034at2759"/>
<evidence type="ECO:0000313" key="2">
    <source>
        <dbReference type="Proteomes" id="UP000305948"/>
    </source>
</evidence>
<dbReference type="EMBL" id="ML213517">
    <property type="protein sequence ID" value="TFK49039.1"/>
    <property type="molecule type" value="Genomic_DNA"/>
</dbReference>
<gene>
    <name evidence="1" type="ORF">OE88DRAFT_1663385</name>
</gene>
<evidence type="ECO:0008006" key="3">
    <source>
        <dbReference type="Google" id="ProtNLM"/>
    </source>
</evidence>
<keyword evidence="2" id="KW-1185">Reference proteome</keyword>
<name>A0A5C3MU71_9AGAM</name>
<sequence>MSHTDVSFYYGYPTHDEDLDSGGGGTICPADIYLVPPSPSDYEDFSATLDDDPLDVWASGTPIDLLPNELLLEIWEASGCNPVVLSWVCHRWREVAISAPGLWTGPSNALCGSIFGSTRYTTKQTGCTRR</sequence>
<dbReference type="Proteomes" id="UP000305948">
    <property type="component" value="Unassembled WGS sequence"/>
</dbReference>
<evidence type="ECO:0000313" key="1">
    <source>
        <dbReference type="EMBL" id="TFK49039.1"/>
    </source>
</evidence>
<organism evidence="1 2">
    <name type="scientific">Heliocybe sulcata</name>
    <dbReference type="NCBI Taxonomy" id="5364"/>
    <lineage>
        <taxon>Eukaryota</taxon>
        <taxon>Fungi</taxon>
        <taxon>Dikarya</taxon>
        <taxon>Basidiomycota</taxon>
        <taxon>Agaricomycotina</taxon>
        <taxon>Agaricomycetes</taxon>
        <taxon>Gloeophyllales</taxon>
        <taxon>Gloeophyllaceae</taxon>
        <taxon>Heliocybe</taxon>
    </lineage>
</organism>
<protein>
    <recommendedName>
        <fullName evidence="3">F-box domain-containing protein</fullName>
    </recommendedName>
</protein>
<reference evidence="1 2" key="1">
    <citation type="journal article" date="2019" name="Nat. Ecol. Evol.">
        <title>Megaphylogeny resolves global patterns of mushroom evolution.</title>
        <authorList>
            <person name="Varga T."/>
            <person name="Krizsan K."/>
            <person name="Foldi C."/>
            <person name="Dima B."/>
            <person name="Sanchez-Garcia M."/>
            <person name="Sanchez-Ramirez S."/>
            <person name="Szollosi G.J."/>
            <person name="Szarkandi J.G."/>
            <person name="Papp V."/>
            <person name="Albert L."/>
            <person name="Andreopoulos W."/>
            <person name="Angelini C."/>
            <person name="Antonin V."/>
            <person name="Barry K.W."/>
            <person name="Bougher N.L."/>
            <person name="Buchanan P."/>
            <person name="Buyck B."/>
            <person name="Bense V."/>
            <person name="Catcheside P."/>
            <person name="Chovatia M."/>
            <person name="Cooper J."/>
            <person name="Damon W."/>
            <person name="Desjardin D."/>
            <person name="Finy P."/>
            <person name="Geml J."/>
            <person name="Haridas S."/>
            <person name="Hughes K."/>
            <person name="Justo A."/>
            <person name="Karasinski D."/>
            <person name="Kautmanova I."/>
            <person name="Kiss B."/>
            <person name="Kocsube S."/>
            <person name="Kotiranta H."/>
            <person name="LaButti K.M."/>
            <person name="Lechner B.E."/>
            <person name="Liimatainen K."/>
            <person name="Lipzen A."/>
            <person name="Lukacs Z."/>
            <person name="Mihaltcheva S."/>
            <person name="Morgado L.N."/>
            <person name="Niskanen T."/>
            <person name="Noordeloos M.E."/>
            <person name="Ohm R.A."/>
            <person name="Ortiz-Santana B."/>
            <person name="Ovrebo C."/>
            <person name="Racz N."/>
            <person name="Riley R."/>
            <person name="Savchenko A."/>
            <person name="Shiryaev A."/>
            <person name="Soop K."/>
            <person name="Spirin V."/>
            <person name="Szebenyi C."/>
            <person name="Tomsovsky M."/>
            <person name="Tulloss R.E."/>
            <person name="Uehling J."/>
            <person name="Grigoriev I.V."/>
            <person name="Vagvolgyi C."/>
            <person name="Papp T."/>
            <person name="Martin F.M."/>
            <person name="Miettinen O."/>
            <person name="Hibbett D.S."/>
            <person name="Nagy L.G."/>
        </authorList>
    </citation>
    <scope>NUCLEOTIDE SEQUENCE [LARGE SCALE GENOMIC DNA]</scope>
    <source>
        <strain evidence="1 2">OMC1185</strain>
    </source>
</reference>
<proteinExistence type="predicted"/>